<dbReference type="PANTHER" id="PTHR43245">
    <property type="entry name" value="BIFUNCTIONAL POLYMYXIN RESISTANCE PROTEIN ARNA"/>
    <property type="match status" value="1"/>
</dbReference>
<evidence type="ECO:0000313" key="2">
    <source>
        <dbReference type="EMBL" id="PJJ42437.1"/>
    </source>
</evidence>
<evidence type="ECO:0000259" key="1">
    <source>
        <dbReference type="Pfam" id="PF01370"/>
    </source>
</evidence>
<feature type="domain" description="NAD-dependent epimerase/dehydratase" evidence="1">
    <location>
        <begin position="6"/>
        <end position="252"/>
    </location>
</feature>
<dbReference type="Proteomes" id="UP000231134">
    <property type="component" value="Unassembled WGS sequence"/>
</dbReference>
<sequence>MDCTIALVGAGGFVGSHLLWALLERTPWKILAVDLDFHRLQNLRSQKDSRVEFLLADIAEPQIIQMVSQCEIVVNLAAICTPSRYMSEALAVIESNFSHPAALADACAKTGSWLVYFSTSEVYGKTTLATEVLDEDASDFIQGSVKASRWSYAVAKQLSERYIAAIPNLKYSVVRPFNFIGPWMDFMPGVDGDGIPRVLANFSSALVQNEPMVLVNGGEARRSFTSIHDAVDFMFCLFENREKAYGEAFNVGNAKNELSIRELAVLMRRIYARILSVPEEKLSPFKELSGEAYYGEGYEDSLRRIPSVKKSKSLLGFEAKIPLEEALEESLRWFHAHYTSECKRS</sequence>
<dbReference type="OrthoDB" id="9802815at2"/>
<dbReference type="SUPFAM" id="SSF51735">
    <property type="entry name" value="NAD(P)-binding Rossmann-fold domains"/>
    <property type="match status" value="1"/>
</dbReference>
<dbReference type="PANTHER" id="PTHR43245:SF13">
    <property type="entry name" value="UDP-D-APIOSE_UDP-D-XYLOSE SYNTHASE 2"/>
    <property type="match status" value="1"/>
</dbReference>
<protein>
    <submittedName>
        <fullName evidence="2">UDP-apiose/xylose synthase</fullName>
    </submittedName>
</protein>
<dbReference type="Gene3D" id="3.40.50.720">
    <property type="entry name" value="NAD(P)-binding Rossmann-like Domain"/>
    <property type="match status" value="1"/>
</dbReference>
<reference evidence="2 3" key="1">
    <citation type="submission" date="2017-11" db="EMBL/GenBank/DDBJ databases">
        <title>Animal gut microbial communities from fecal samples from Wisconsin, USA.</title>
        <authorList>
            <person name="Neumann A."/>
        </authorList>
    </citation>
    <scope>NUCLEOTIDE SEQUENCE [LARGE SCALE GENOMIC DNA]</scope>
    <source>
        <strain evidence="2 3">UWS3</strain>
    </source>
</reference>
<dbReference type="InterPro" id="IPR001509">
    <property type="entry name" value="Epimerase_deHydtase"/>
</dbReference>
<dbReference type="EMBL" id="PGEX01000001">
    <property type="protein sequence ID" value="PJJ42437.1"/>
    <property type="molecule type" value="Genomic_DNA"/>
</dbReference>
<dbReference type="InterPro" id="IPR050177">
    <property type="entry name" value="Lipid_A_modif_metabolic_enz"/>
</dbReference>
<gene>
    <name evidence="2" type="ORF">BGX16_2464</name>
</gene>
<organism evidence="2 3">
    <name type="scientific">Hallerella succinigenes</name>
    <dbReference type="NCBI Taxonomy" id="1896222"/>
    <lineage>
        <taxon>Bacteria</taxon>
        <taxon>Pseudomonadati</taxon>
        <taxon>Fibrobacterota</taxon>
        <taxon>Fibrobacteria</taxon>
        <taxon>Fibrobacterales</taxon>
        <taxon>Fibrobacteraceae</taxon>
        <taxon>Hallerella</taxon>
    </lineage>
</organism>
<name>A0A2M9AA01_9BACT</name>
<keyword evidence="3" id="KW-1185">Reference proteome</keyword>
<accession>A0A2M9AA01</accession>
<dbReference type="RefSeq" id="WP_100426293.1">
    <property type="nucleotide sequence ID" value="NZ_PGEX01000001.1"/>
</dbReference>
<dbReference type="AlphaFoldDB" id="A0A2M9AA01"/>
<proteinExistence type="predicted"/>
<dbReference type="Pfam" id="PF01370">
    <property type="entry name" value="Epimerase"/>
    <property type="match status" value="1"/>
</dbReference>
<evidence type="ECO:0000313" key="3">
    <source>
        <dbReference type="Proteomes" id="UP000231134"/>
    </source>
</evidence>
<dbReference type="InterPro" id="IPR036291">
    <property type="entry name" value="NAD(P)-bd_dom_sf"/>
</dbReference>
<comment type="caution">
    <text evidence="2">The sequence shown here is derived from an EMBL/GenBank/DDBJ whole genome shotgun (WGS) entry which is preliminary data.</text>
</comment>